<proteinExistence type="predicted"/>
<reference evidence="1" key="1">
    <citation type="journal article" date="2020" name="Nature">
        <title>Giant virus diversity and host interactions through global metagenomics.</title>
        <authorList>
            <person name="Schulz F."/>
            <person name="Roux S."/>
            <person name="Paez-Espino D."/>
            <person name="Jungbluth S."/>
            <person name="Walsh D.A."/>
            <person name="Denef V.J."/>
            <person name="McMahon K.D."/>
            <person name="Konstantinidis K.T."/>
            <person name="Eloe-Fadrosh E.A."/>
            <person name="Kyrpides N.C."/>
            <person name="Woyke T."/>
        </authorList>
    </citation>
    <scope>NUCLEOTIDE SEQUENCE</scope>
    <source>
        <strain evidence="1">GVMAG-S-1091796-13</strain>
    </source>
</reference>
<dbReference type="AlphaFoldDB" id="A0A6C0AN02"/>
<organism evidence="1">
    <name type="scientific">viral metagenome</name>
    <dbReference type="NCBI Taxonomy" id="1070528"/>
    <lineage>
        <taxon>unclassified sequences</taxon>
        <taxon>metagenomes</taxon>
        <taxon>organismal metagenomes</taxon>
    </lineage>
</organism>
<protein>
    <submittedName>
        <fullName evidence="1">Uncharacterized protein</fullName>
    </submittedName>
</protein>
<sequence length="47" mass="5744">MTFTEANQIKSHNDYVYYKITCILCNQSFDKNILKHACKFRNRHNYK</sequence>
<name>A0A6C0AN02_9ZZZZ</name>
<accession>A0A6C0AN02</accession>
<evidence type="ECO:0000313" key="1">
    <source>
        <dbReference type="EMBL" id="QHS80675.1"/>
    </source>
</evidence>
<dbReference type="EMBL" id="MN740716">
    <property type="protein sequence ID" value="QHS80675.1"/>
    <property type="molecule type" value="Genomic_DNA"/>
</dbReference>